<sequence>MCEESTPEEVYHLLDDKYARTILTSTDTTAKSAKELSEACDASLPTIYRRTERLIDCGLLEEQTELEGDGHHYSVYKARLKRLTVELENDELKLTIEEREPETMADRFTRIWEEL</sequence>
<dbReference type="Proteomes" id="UP000066124">
    <property type="component" value="Chromosome"/>
</dbReference>
<accession>A0A0K1IUW8</accession>
<dbReference type="InterPro" id="IPR036388">
    <property type="entry name" value="WH-like_DNA-bd_sf"/>
</dbReference>
<dbReference type="InterPro" id="IPR036390">
    <property type="entry name" value="WH_DNA-bd_sf"/>
</dbReference>
<dbReference type="RefSeq" id="WP_004975978.1">
    <property type="nucleotide sequence ID" value="NZ_CP011947.1"/>
</dbReference>
<dbReference type="SUPFAM" id="SSF46785">
    <property type="entry name" value="Winged helix' DNA-binding domain"/>
    <property type="match status" value="1"/>
</dbReference>
<keyword evidence="1" id="KW-0175">Coiled coil</keyword>
<evidence type="ECO:0000313" key="2">
    <source>
        <dbReference type="EMBL" id="AKU08108.1"/>
    </source>
</evidence>
<dbReference type="GeneID" id="25246347"/>
<dbReference type="EMBL" id="CP011947">
    <property type="protein sequence ID" value="AKU08108.1"/>
    <property type="molecule type" value="Genomic_DNA"/>
</dbReference>
<dbReference type="AlphaFoldDB" id="A0A0K1IUW8"/>
<name>A0A0K1IUW8_HALGI</name>
<evidence type="ECO:0000313" key="3">
    <source>
        <dbReference type="Proteomes" id="UP000066124"/>
    </source>
</evidence>
<evidence type="ECO:0000256" key="1">
    <source>
        <dbReference type="SAM" id="Coils"/>
    </source>
</evidence>
<proteinExistence type="predicted"/>
<gene>
    <name evidence="2" type="ORF">ABY42_10270</name>
</gene>
<reference evidence="3" key="1">
    <citation type="journal article" date="2015" name="J. Biotechnol.">
        <title>Complete genome sequence of Haloferax gibbonsii strain ARA6, a potential producer of polyhydroxyalkanoates and halocins isolated from Araruama, Rio de Janeiro, Brasil.</title>
        <authorList>
            <person name="Pinto L.H."/>
            <person name="D'Alincourt Carvalho-Assef A.P."/>
            <person name="Vieira R.P."/>
            <person name="Clementino M.M."/>
            <person name="Albano R.M."/>
        </authorList>
    </citation>
    <scope>NUCLEOTIDE SEQUENCE [LARGE SCALE GENOMIC DNA]</scope>
    <source>
        <strain evidence="3">ARA6</strain>
    </source>
</reference>
<organism evidence="2 3">
    <name type="scientific">Haloferax gibbonsii</name>
    <dbReference type="NCBI Taxonomy" id="35746"/>
    <lineage>
        <taxon>Archaea</taxon>
        <taxon>Methanobacteriati</taxon>
        <taxon>Methanobacteriota</taxon>
        <taxon>Stenosarchaea group</taxon>
        <taxon>Halobacteria</taxon>
        <taxon>Halobacteriales</taxon>
        <taxon>Haloferacaceae</taxon>
        <taxon>Haloferax</taxon>
    </lineage>
</organism>
<feature type="coiled-coil region" evidence="1">
    <location>
        <begin position="73"/>
        <end position="100"/>
    </location>
</feature>
<protein>
    <submittedName>
        <fullName evidence="2">Transcriptional regulator</fullName>
    </submittedName>
</protein>
<dbReference type="Gene3D" id="1.10.10.10">
    <property type="entry name" value="Winged helix-like DNA-binding domain superfamily/Winged helix DNA-binding domain"/>
    <property type="match status" value="1"/>
</dbReference>
<dbReference type="KEGG" id="hgi:ABY42_10270"/>
<dbReference type="PATRIC" id="fig|35746.4.peg.2190"/>